<proteinExistence type="inferred from homology"/>
<evidence type="ECO:0000313" key="4">
    <source>
        <dbReference type="EMBL" id="KAF4114071.1"/>
    </source>
</evidence>
<feature type="region of interest" description="Disordered" evidence="2">
    <location>
        <begin position="39"/>
        <end position="58"/>
    </location>
</feature>
<evidence type="ECO:0000256" key="2">
    <source>
        <dbReference type="SAM" id="MobiDB-lite"/>
    </source>
</evidence>
<evidence type="ECO:0000313" key="5">
    <source>
        <dbReference type="Proteomes" id="UP000579812"/>
    </source>
</evidence>
<dbReference type="Pfam" id="PF00735">
    <property type="entry name" value="Septin"/>
    <property type="match status" value="1"/>
</dbReference>
<dbReference type="InterPro" id="IPR027417">
    <property type="entry name" value="P-loop_NTPase"/>
</dbReference>
<dbReference type="Proteomes" id="UP000579812">
    <property type="component" value="Unassembled WGS sequence"/>
</dbReference>
<feature type="compositionally biased region" description="Polar residues" evidence="2">
    <location>
        <begin position="39"/>
        <end position="55"/>
    </location>
</feature>
<comment type="similarity">
    <text evidence="1">Belongs to the TRAFAC class TrmE-Era-EngA-EngB-Septin-like GTPase superfamily. Septin GTPase family.</text>
</comment>
<dbReference type="GO" id="GO:0005525">
    <property type="term" value="F:GTP binding"/>
    <property type="evidence" value="ECO:0007669"/>
    <property type="project" value="UniProtKB-KW"/>
</dbReference>
<dbReference type="FunFam" id="3.40.50.300:FF:002049">
    <property type="entry name" value="Si:ch73-170d6.2"/>
    <property type="match status" value="1"/>
</dbReference>
<keyword evidence="1" id="KW-0342">GTP-binding</keyword>
<name>A0A7J6D4C4_9TELE</name>
<dbReference type="InterPro" id="IPR030379">
    <property type="entry name" value="G_SEPTIN_dom"/>
</dbReference>
<keyword evidence="1" id="KW-0547">Nucleotide-binding</keyword>
<feature type="compositionally biased region" description="Polar residues" evidence="2">
    <location>
        <begin position="1028"/>
        <end position="1053"/>
    </location>
</feature>
<feature type="domain" description="Septin-type G" evidence="3">
    <location>
        <begin position="121"/>
        <end position="204"/>
    </location>
</feature>
<dbReference type="Gene3D" id="3.40.50.300">
    <property type="entry name" value="P-loop containing nucleotide triphosphate hydrolases"/>
    <property type="match status" value="1"/>
</dbReference>
<dbReference type="EMBL" id="JAAMOB010000004">
    <property type="protein sequence ID" value="KAF4114071.1"/>
    <property type="molecule type" value="Genomic_DNA"/>
</dbReference>
<feature type="region of interest" description="Disordered" evidence="2">
    <location>
        <begin position="1018"/>
        <end position="1053"/>
    </location>
</feature>
<accession>A0A7J6D4C4</accession>
<dbReference type="CDD" id="cd00882">
    <property type="entry name" value="Ras_like_GTPase"/>
    <property type="match status" value="1"/>
</dbReference>
<dbReference type="SUPFAM" id="SSF52540">
    <property type="entry name" value="P-loop containing nucleoside triphosphate hydrolases"/>
    <property type="match status" value="1"/>
</dbReference>
<protein>
    <recommendedName>
        <fullName evidence="3">Septin-type G domain-containing protein</fullName>
    </recommendedName>
</protein>
<gene>
    <name evidence="4" type="ORF">G5714_004294</name>
</gene>
<reference evidence="4 5" key="1">
    <citation type="submission" date="2020-04" db="EMBL/GenBank/DDBJ databases">
        <title>Chromosome-level genome assembly of a cyprinid fish Onychostoma macrolepis by integration of Nanopore Sequencing, Bionano and Hi-C technology.</title>
        <authorList>
            <person name="Wang D."/>
        </authorList>
    </citation>
    <scope>NUCLEOTIDE SEQUENCE [LARGE SCALE GENOMIC DNA]</scope>
    <source>
        <strain evidence="4">SWU-2019</strain>
        <tissue evidence="4">Muscle</tissue>
    </source>
</reference>
<dbReference type="PANTHER" id="PTHR32046">
    <property type="entry name" value="G DOMAIN-CONTAINING PROTEIN"/>
    <property type="match status" value="1"/>
</dbReference>
<dbReference type="PANTHER" id="PTHR32046:SF14">
    <property type="match status" value="1"/>
</dbReference>
<dbReference type="AlphaFoldDB" id="A0A7J6D4C4"/>
<sequence>MQRLFAATDDEQIQEETEITDNTEVERGQRKTIRLCQSTVSNNKKASRESTSSKTMGKVHSSEKKFSVACNIKKSWSSKIEDGSNENLPIFKLQLKETWKNSDGFCRRCTFGKENAKPNKTIMMIGATGSGKTTLINSMINYILGVQWIDDFRFVLIDERKQKSQAESQTSEITAYQINHMDGFHTEYSLTIVDTPGFGDTRGISHDQKITKQIQEFFSARGGIDCIDAVCFVVQASLARLTHTQKYIFDSILSIFGKDIAENILVMVTFADGKTPPVLEAIKVSEVPCSTNESGEPLHFKFNNSAVFATNNKSAEDDDSDCENFDQMFWNLGFSSMKKFFTSLNKMTTKSLSLTQEVLKERQHLEVHVEGLQPQINAGLTKLDEIKKTRAALQQHKAEMDANKNFEFEIQSIVPKQIENKTGYFLTNCQKCHFTCHDKCTIPNDKDKHGCVAMKDGKCTVCAGKCAWNVHFNQQYKWTYVTEKRQGTYQDLKKRFEAAHGQVMSKEKIFEELENELRVFQGIVAGLIEKSQKSLERLQDIALKPNPLSTPDYIDLMIESEKHEAKPGFQDRIQSLMEVREKAEIIIKVSTGEALPEDWRAYTSQKDETFDQSTFCRMQEDTTPSERGVKRAAVAVVPPPKKKKVKTCSALERRVDQLTEGMGQIQALLASMKKNEEQQLAESNTVDPGRERDFDVVSVSASDSFFDEHPARTETVVSPVSVCSDSALSSGQDGEPLSVANSLRGKLKVALAKLNLDAPPIATSQAPNLFCRASGQANELVVPQCGDFIKELSFGFKRALTMRPDKVTRMLSSMADAGSVGLDSMPPVETVVASLAVQADEALRSEPHCPQPEYKQTDTLVRKTYSAVANVGCISNTLAQLLLALNASLPSLDNSGCAEILQASIQAVGAAASECGRSLGLLTQLRKQVWLAQTPLPESGKNILRQLPLVPGQVFGAQAQEVLDRRLLASEMRSKHLRRQTTFRRPAQYVQYSHRGHYPHQQRGAGFVQNRMQEVLAPPRQPRAVSRYNVSSRRNFASRAQPTTSSGAFQRRT</sequence>
<organism evidence="4 5">
    <name type="scientific">Onychostoma macrolepis</name>
    <dbReference type="NCBI Taxonomy" id="369639"/>
    <lineage>
        <taxon>Eukaryota</taxon>
        <taxon>Metazoa</taxon>
        <taxon>Chordata</taxon>
        <taxon>Craniata</taxon>
        <taxon>Vertebrata</taxon>
        <taxon>Euteleostomi</taxon>
        <taxon>Actinopterygii</taxon>
        <taxon>Neopterygii</taxon>
        <taxon>Teleostei</taxon>
        <taxon>Ostariophysi</taxon>
        <taxon>Cypriniformes</taxon>
        <taxon>Cyprinidae</taxon>
        <taxon>Acrossocheilinae</taxon>
        <taxon>Onychostoma</taxon>
    </lineage>
</organism>
<keyword evidence="5" id="KW-1185">Reference proteome</keyword>
<evidence type="ECO:0000259" key="3">
    <source>
        <dbReference type="Pfam" id="PF00735"/>
    </source>
</evidence>
<evidence type="ECO:0000256" key="1">
    <source>
        <dbReference type="RuleBase" id="RU004560"/>
    </source>
</evidence>
<comment type="caution">
    <text evidence="4">The sequence shown here is derived from an EMBL/GenBank/DDBJ whole genome shotgun (WGS) entry which is preliminary data.</text>
</comment>